<reference evidence="3 4" key="1">
    <citation type="submission" date="2018-05" db="EMBL/GenBank/DDBJ databases">
        <title>Draft genome sequence of Scytalidium lignicola DSM 105466, a ubiquitous saprotrophic fungus.</title>
        <authorList>
            <person name="Buettner E."/>
            <person name="Gebauer A.M."/>
            <person name="Hofrichter M."/>
            <person name="Liers C."/>
            <person name="Kellner H."/>
        </authorList>
    </citation>
    <scope>NUCLEOTIDE SEQUENCE [LARGE SCALE GENOMIC DNA]</scope>
    <source>
        <strain evidence="3 4">DSM 105466</strain>
    </source>
</reference>
<feature type="domain" description="C2H2-type" evidence="2">
    <location>
        <begin position="379"/>
        <end position="405"/>
    </location>
</feature>
<dbReference type="EMBL" id="NCSJ02000029">
    <property type="protein sequence ID" value="RFU33867.1"/>
    <property type="molecule type" value="Genomic_DNA"/>
</dbReference>
<feature type="domain" description="C2H2-type" evidence="2">
    <location>
        <begin position="351"/>
        <end position="374"/>
    </location>
</feature>
<dbReference type="STRING" id="5539.A0A3E2HKE8"/>
<feature type="non-terminal residue" evidence="3">
    <location>
        <position position="1018"/>
    </location>
</feature>
<feature type="region of interest" description="Disordered" evidence="1">
    <location>
        <begin position="1"/>
        <end position="27"/>
    </location>
</feature>
<dbReference type="InterPro" id="IPR058925">
    <property type="entry name" value="zf-C2H2_AcuF"/>
</dbReference>
<feature type="compositionally biased region" description="Acidic residues" evidence="1">
    <location>
        <begin position="524"/>
        <end position="533"/>
    </location>
</feature>
<gene>
    <name evidence="3" type="ORF">B7463_g2501</name>
</gene>
<dbReference type="PANTHER" id="PTHR35391:SF7">
    <property type="entry name" value="C2H2-TYPE DOMAIN-CONTAINING PROTEIN"/>
    <property type="match status" value="1"/>
</dbReference>
<feature type="domain" description="C2H2-type" evidence="2">
    <location>
        <begin position="409"/>
        <end position="433"/>
    </location>
</feature>
<feature type="compositionally biased region" description="Basic and acidic residues" evidence="1">
    <location>
        <begin position="13"/>
        <end position="22"/>
    </location>
</feature>
<dbReference type="PANTHER" id="PTHR35391">
    <property type="entry name" value="C2H2-TYPE DOMAIN-CONTAINING PROTEIN-RELATED"/>
    <property type="match status" value="1"/>
</dbReference>
<comment type="caution">
    <text evidence="3">The sequence shown here is derived from an EMBL/GenBank/DDBJ whole genome shotgun (WGS) entry which is preliminary data.</text>
</comment>
<name>A0A3E2HKE8_SCYLI</name>
<proteinExistence type="predicted"/>
<organism evidence="3 4">
    <name type="scientific">Scytalidium lignicola</name>
    <name type="common">Hyphomycete</name>
    <dbReference type="NCBI Taxonomy" id="5539"/>
    <lineage>
        <taxon>Eukaryota</taxon>
        <taxon>Fungi</taxon>
        <taxon>Dikarya</taxon>
        <taxon>Ascomycota</taxon>
        <taxon>Pezizomycotina</taxon>
        <taxon>Leotiomycetes</taxon>
        <taxon>Leotiomycetes incertae sedis</taxon>
        <taxon>Scytalidium</taxon>
    </lineage>
</organism>
<dbReference type="Pfam" id="PF20233">
    <property type="entry name" value="DUF6590"/>
    <property type="match status" value="1"/>
</dbReference>
<feature type="region of interest" description="Disordered" evidence="1">
    <location>
        <begin position="524"/>
        <end position="552"/>
    </location>
</feature>
<dbReference type="SMART" id="SM00355">
    <property type="entry name" value="ZnF_C2H2"/>
    <property type="match status" value="3"/>
</dbReference>
<evidence type="ECO:0000259" key="2">
    <source>
        <dbReference type="SMART" id="SM00355"/>
    </source>
</evidence>
<evidence type="ECO:0000313" key="4">
    <source>
        <dbReference type="Proteomes" id="UP000258309"/>
    </source>
</evidence>
<dbReference type="AlphaFoldDB" id="A0A3E2HKE8"/>
<keyword evidence="4" id="KW-1185">Reference proteome</keyword>
<dbReference type="InterPro" id="IPR013087">
    <property type="entry name" value="Znf_C2H2_type"/>
</dbReference>
<protein>
    <recommendedName>
        <fullName evidence="2">C2H2-type domain-containing protein</fullName>
    </recommendedName>
</protein>
<dbReference type="Pfam" id="PF26082">
    <property type="entry name" value="zf-C2H2_AcuF"/>
    <property type="match status" value="1"/>
</dbReference>
<sequence>MLESVRGGLLDGQRGDTGEGRSDGPQLVSSELLRLPDDESPPTIFRLATDCRKRFKKICTILQELSTNGASDRGYERDTALILMQDGYARYNAWGTNIAAFHHSSMKTSLDFRLKEAVGMRERALRILEDLQEYLYEANLIITSITMNKSWESGELSDESEYEDDEEKNEGNTSELQELFSAIKSSNMNLMKLSMVVRSSPVRDDYFKAASRYRTWNPYPDIGHVKEKHGSAKGSNDWLLERLGKAITRRRQFLKYRVEHHERLTGVWGDEEEKDDYKKPEKTIASTKATTFIAADNVLQKEESYGPASFGSQTSYEATVAEGEEISAKLSVPNHPTLAFPGVPFEFGEPFQCPYCFTEQRVQNKAGWKKHVFHDLKPYVCTFKTCEMRMFRSRNEWFAHELQNHRREWVCQYCQHETFKAPDVWADHMKSSHPSVLANSQLEALMLQSEEPIDHIPASACPLCDDWEEQINKRYTQQTSKIQLLNNGQTVEPYSTVKQFRTHLGRHMQQLALFALPKYNSDELNDDSADGGEDISNSTRDRDASKSTEANMEFSKQEIKRLNLWDRLVSLIPSSVSSSKVVPTVQAQQSRIHSAITLLDPSYQVRSKDYKDFFQVGRVFSILWSEPIIVNVNDSRNFVSEVAYGENAFTKIRRFVVVRQQGKACSCLPVTSYEKGVNKAGIVLADHGFIYSSTEPAPVKGLGARPLKMILSQVNNELRDPSLINYSKVYNVYTHLKVKDFGYIDPDPDLLTGVASFNHLDFWIGNREENKIEDESMSAAATREDPVYIYLPVPRDNRGKKYYHFDKSQIRGFEILQIFQIPRYYQSKNQSWSLLLTIEGFIQRIEDYKRHLMIHEIESKVYPCGYVDSSAHHELGILNTEPGIHSPTSDPPPTPASIHAINSSELLAESGLDPTHTVGTWAGEVEQEKTSEESNHSVEDEINKQVRLTPDPANVNLRRKIDPDKPTYARISRKYLSIETLNTYNIDWDFDPDSNYVCIKRWVLDDEQDALWEHSRMI</sequence>
<evidence type="ECO:0000256" key="1">
    <source>
        <dbReference type="SAM" id="MobiDB-lite"/>
    </source>
</evidence>
<dbReference type="OrthoDB" id="3559580at2759"/>
<dbReference type="Proteomes" id="UP000258309">
    <property type="component" value="Unassembled WGS sequence"/>
</dbReference>
<dbReference type="InterPro" id="IPR046497">
    <property type="entry name" value="DUF6590"/>
</dbReference>
<accession>A0A3E2HKE8</accession>
<feature type="non-terminal residue" evidence="3">
    <location>
        <position position="1"/>
    </location>
</feature>
<evidence type="ECO:0000313" key="3">
    <source>
        <dbReference type="EMBL" id="RFU33867.1"/>
    </source>
</evidence>